<dbReference type="STRING" id="415015.SAMN05660462_00332"/>
<dbReference type="InterPro" id="IPR052020">
    <property type="entry name" value="Cyclic_di-GMP/3'3'-cGAMP_PDE"/>
</dbReference>
<feature type="coiled-coil region" evidence="1">
    <location>
        <begin position="372"/>
        <end position="431"/>
    </location>
</feature>
<dbReference type="NCBIfam" id="TIGR00277">
    <property type="entry name" value="HDIG"/>
    <property type="match status" value="1"/>
</dbReference>
<evidence type="ECO:0000259" key="4">
    <source>
        <dbReference type="PROSITE" id="PS51832"/>
    </source>
</evidence>
<sequence length="616" mass="71467">MHKIFSFRYKLSLLMFFVVLTASLILGVSQYLHMKTALEHDFEHNKSLVKDRVVSSVNDADHMYLLLEDYLAEDAEDILNKVLEKYHEKNSIDFDLYEFLADKEGADLYIIDSNNIIVASTDETDLGLDFNKVSLNFVKELDNIRKNGIFVSERIDLSAIKAEARKYCYLPSPDGKYIFEIGFLMDRYDDALEGIGFDSFENKIIEAYEFVDSITLYDNEGISYKKNNDKDIAIIDEKNREYYNQAIETLEIVEVNDKYNGTKTTYWYVPYEIMNSKGINDVNVIEIIFNDSLLQKHLKDSKYMMTLISTLAGVLALILGFFLAGYISKPVEKFTAATKEVSEGNFNIRTEVHSNDEFKILSRNFNKMAENIQTLLDERYRYEKKLEEKNKEILGQKEEITALYEETTALYEETTAMNEELEELLKENKKNYFETVRALANAVETKDFYTGGHCERVMHYSLAIAESLDLGDYDKNHLRQGSILHDIGKIGIPEHILNKEGKFTEKDYDIMKKHPQMGYEILSNLDFLEKSRKIVLEHHERIDGCGYPEGLKGEEIDLLSKIVCIADAYDAMTSVRPYRTVPLTKEEAIQEMLRNKDIQFDSQIVDVFVKWLREQD</sequence>
<dbReference type="GO" id="GO:0007165">
    <property type="term" value="P:signal transduction"/>
    <property type="evidence" value="ECO:0007669"/>
    <property type="project" value="InterPro"/>
</dbReference>
<dbReference type="Gene3D" id="6.10.340.10">
    <property type="match status" value="1"/>
</dbReference>
<keyword evidence="2" id="KW-0812">Transmembrane</keyword>
<dbReference type="PANTHER" id="PTHR45228">
    <property type="entry name" value="CYCLIC DI-GMP PHOSPHODIESTERASE TM_0186-RELATED"/>
    <property type="match status" value="1"/>
</dbReference>
<feature type="transmembrane region" description="Helical" evidence="2">
    <location>
        <begin position="303"/>
        <end position="327"/>
    </location>
</feature>
<dbReference type="SUPFAM" id="SSF158472">
    <property type="entry name" value="HAMP domain-like"/>
    <property type="match status" value="1"/>
</dbReference>
<dbReference type="CDD" id="cd06225">
    <property type="entry name" value="HAMP"/>
    <property type="match status" value="1"/>
</dbReference>
<evidence type="ECO:0000256" key="2">
    <source>
        <dbReference type="SAM" id="Phobius"/>
    </source>
</evidence>
<dbReference type="PROSITE" id="PS51832">
    <property type="entry name" value="HD_GYP"/>
    <property type="match status" value="1"/>
</dbReference>
<feature type="domain" description="HAMP" evidence="3">
    <location>
        <begin position="325"/>
        <end position="377"/>
    </location>
</feature>
<dbReference type="PANTHER" id="PTHR45228:SF4">
    <property type="entry name" value="LIPOPROTEIN"/>
    <property type="match status" value="1"/>
</dbReference>
<dbReference type="OrthoDB" id="9804747at2"/>
<organism evidence="5 6">
    <name type="scientific">Proteiniborus ethanoligenes</name>
    <dbReference type="NCBI Taxonomy" id="415015"/>
    <lineage>
        <taxon>Bacteria</taxon>
        <taxon>Bacillati</taxon>
        <taxon>Bacillota</taxon>
        <taxon>Clostridia</taxon>
        <taxon>Eubacteriales</taxon>
        <taxon>Proteiniborus</taxon>
    </lineage>
</organism>
<keyword evidence="1" id="KW-0175">Coiled coil</keyword>
<dbReference type="InterPro" id="IPR006675">
    <property type="entry name" value="HDIG_dom"/>
</dbReference>
<reference evidence="5 6" key="1">
    <citation type="submission" date="2016-10" db="EMBL/GenBank/DDBJ databases">
        <authorList>
            <person name="de Groot N.N."/>
        </authorList>
    </citation>
    <scope>NUCLEOTIDE SEQUENCE [LARGE SCALE GENOMIC DNA]</scope>
    <source>
        <strain evidence="5 6">DSM 21650</strain>
    </source>
</reference>
<dbReference type="Pfam" id="PF13487">
    <property type="entry name" value="HD_5"/>
    <property type="match status" value="1"/>
</dbReference>
<dbReference type="Pfam" id="PF00672">
    <property type="entry name" value="HAMP"/>
    <property type="match status" value="1"/>
</dbReference>
<dbReference type="SMART" id="SM00304">
    <property type="entry name" value="HAMP"/>
    <property type="match status" value="1"/>
</dbReference>
<keyword evidence="6" id="KW-1185">Reference proteome</keyword>
<dbReference type="EMBL" id="FNQE01000002">
    <property type="protein sequence ID" value="SDY56011.1"/>
    <property type="molecule type" value="Genomic_DNA"/>
</dbReference>
<dbReference type="InterPro" id="IPR037522">
    <property type="entry name" value="HD_GYP_dom"/>
</dbReference>
<dbReference type="Gene3D" id="1.10.3210.10">
    <property type="entry name" value="Hypothetical protein af1432"/>
    <property type="match status" value="1"/>
</dbReference>
<dbReference type="GO" id="GO:0016020">
    <property type="term" value="C:membrane"/>
    <property type="evidence" value="ECO:0007669"/>
    <property type="project" value="InterPro"/>
</dbReference>
<dbReference type="InterPro" id="IPR003607">
    <property type="entry name" value="HD/PDEase_dom"/>
</dbReference>
<accession>A0A1H3KV63</accession>
<evidence type="ECO:0000256" key="1">
    <source>
        <dbReference type="SAM" id="Coils"/>
    </source>
</evidence>
<feature type="domain" description="HD-GYP" evidence="4">
    <location>
        <begin position="428"/>
        <end position="616"/>
    </location>
</feature>
<dbReference type="SUPFAM" id="SSF109604">
    <property type="entry name" value="HD-domain/PDEase-like"/>
    <property type="match status" value="1"/>
</dbReference>
<dbReference type="PROSITE" id="PS50885">
    <property type="entry name" value="HAMP"/>
    <property type="match status" value="1"/>
</dbReference>
<keyword evidence="2" id="KW-1133">Transmembrane helix</keyword>
<dbReference type="RefSeq" id="WP_091726286.1">
    <property type="nucleotide sequence ID" value="NZ_FNQE01000002.1"/>
</dbReference>
<dbReference type="AlphaFoldDB" id="A0A1H3KV63"/>
<dbReference type="SMART" id="SM00471">
    <property type="entry name" value="HDc"/>
    <property type="match status" value="1"/>
</dbReference>
<proteinExistence type="predicted"/>
<name>A0A1H3KV63_9FIRM</name>
<protein>
    <submittedName>
        <fullName evidence="5">HDIG domain-containing protein</fullName>
    </submittedName>
</protein>
<dbReference type="CDD" id="cd00077">
    <property type="entry name" value="HDc"/>
    <property type="match status" value="1"/>
</dbReference>
<dbReference type="Proteomes" id="UP000198625">
    <property type="component" value="Unassembled WGS sequence"/>
</dbReference>
<dbReference type="InterPro" id="IPR003660">
    <property type="entry name" value="HAMP_dom"/>
</dbReference>
<evidence type="ECO:0000259" key="3">
    <source>
        <dbReference type="PROSITE" id="PS50885"/>
    </source>
</evidence>
<evidence type="ECO:0000313" key="6">
    <source>
        <dbReference type="Proteomes" id="UP000198625"/>
    </source>
</evidence>
<keyword evidence="2" id="KW-0472">Membrane</keyword>
<gene>
    <name evidence="5" type="ORF">SAMN05660462_00332</name>
</gene>
<evidence type="ECO:0000313" key="5">
    <source>
        <dbReference type="EMBL" id="SDY56011.1"/>
    </source>
</evidence>